<sequence>MENSEYSIQLTSEPQHIVPAQDTVLTLTHEKPLKLEISHEKKIHLIIVNEDLSYFNHIHPVETEKGYTVKTKFPSSGKFHLFADYKPSGSDQVVNKLEVSVPGKAPSAEEYNKEKLTGNSGAYSITLVADQGKFTSGHMMIAGILKKDGKEIDPLTLANYLGAKAHVVLISVDDKEYIHAHPEVENGRYKLHASFPKPGIYRGWIQFQTEDIVHTTDYVIQVVQQRGNSESGH</sequence>
<dbReference type="RefSeq" id="WP_111632093.1">
    <property type="nucleotide sequence ID" value="NZ_QLLR01000001.1"/>
</dbReference>
<comment type="caution">
    <text evidence="1">The sequence shown here is derived from an EMBL/GenBank/DDBJ whole genome shotgun (WGS) entry which is preliminary data.</text>
</comment>
<evidence type="ECO:0000313" key="2">
    <source>
        <dbReference type="Proteomes" id="UP000249754"/>
    </source>
</evidence>
<reference evidence="1 2" key="1">
    <citation type="submission" date="2018-06" db="EMBL/GenBank/DDBJ databases">
        <title>Genomic Encyclopedia of Archaeal and Bacterial Type Strains, Phase II (KMG-II): from individual species to whole genera.</title>
        <authorList>
            <person name="Goeker M."/>
        </authorList>
    </citation>
    <scope>NUCLEOTIDE SEQUENCE [LARGE SCALE GENOMIC DNA]</scope>
    <source>
        <strain evidence="1 2">DSM 14825</strain>
    </source>
</reference>
<dbReference type="AlphaFoldDB" id="A0A327TB98"/>
<proteinExistence type="predicted"/>
<evidence type="ECO:0008006" key="3">
    <source>
        <dbReference type="Google" id="ProtNLM"/>
    </source>
</evidence>
<evidence type="ECO:0000313" key="1">
    <source>
        <dbReference type="EMBL" id="RAJ37384.1"/>
    </source>
</evidence>
<dbReference type="EMBL" id="QLLR01000001">
    <property type="protein sequence ID" value="RAJ37384.1"/>
    <property type="molecule type" value="Genomic_DNA"/>
</dbReference>
<name>A0A327TB98_9SPHI</name>
<dbReference type="OrthoDB" id="128043at2"/>
<protein>
    <recommendedName>
        <fullName evidence="3">Secreted protein</fullName>
    </recommendedName>
</protein>
<dbReference type="Proteomes" id="UP000249754">
    <property type="component" value="Unassembled WGS sequence"/>
</dbReference>
<gene>
    <name evidence="1" type="ORF">LY11_00461</name>
</gene>
<accession>A0A327TB98</accession>
<organism evidence="1 2">
    <name type="scientific">Pedobacter cryoconitis</name>
    <dbReference type="NCBI Taxonomy" id="188932"/>
    <lineage>
        <taxon>Bacteria</taxon>
        <taxon>Pseudomonadati</taxon>
        <taxon>Bacteroidota</taxon>
        <taxon>Sphingobacteriia</taxon>
        <taxon>Sphingobacteriales</taxon>
        <taxon>Sphingobacteriaceae</taxon>
        <taxon>Pedobacter</taxon>
    </lineage>
</organism>